<evidence type="ECO:0000313" key="4">
    <source>
        <dbReference type="Proteomes" id="UP000004191"/>
    </source>
</evidence>
<dbReference type="Gene3D" id="1.20.120.20">
    <property type="entry name" value="Apolipoprotein"/>
    <property type="match status" value="1"/>
</dbReference>
<dbReference type="eggNOG" id="COG1196">
    <property type="taxonomic scope" value="Bacteria"/>
</dbReference>
<dbReference type="OrthoDB" id="5244042at2"/>
<evidence type="ECO:0008006" key="5">
    <source>
        <dbReference type="Google" id="ProtNLM"/>
    </source>
</evidence>
<keyword evidence="2" id="KW-0472">Membrane</keyword>
<proteinExistence type="predicted"/>
<dbReference type="EMBL" id="AGEI01000031">
    <property type="protein sequence ID" value="EHR32101.1"/>
    <property type="molecule type" value="Genomic_DNA"/>
</dbReference>
<dbReference type="AlphaFoldDB" id="H3NQV4"/>
<dbReference type="RefSeq" id="WP_005399230.1">
    <property type="nucleotide sequence ID" value="NZ_JH601088.1"/>
</dbReference>
<keyword evidence="1" id="KW-0175">Coiled coil</keyword>
<accession>H3NQV4</accession>
<evidence type="ECO:0000256" key="2">
    <source>
        <dbReference type="SAM" id="Phobius"/>
    </source>
</evidence>
<name>H3NQV4_9FIRM</name>
<reference evidence="3 4" key="1">
    <citation type="submission" date="2012-01" db="EMBL/GenBank/DDBJ databases">
        <title>The Genome Sequence of Helcococcus kunzii ATCC 51366.</title>
        <authorList>
            <consortium name="The Broad Institute Genome Sequencing Platform"/>
            <person name="Earl A."/>
            <person name="Ward D."/>
            <person name="Feldgarden M."/>
            <person name="Gevers D."/>
            <person name="Huys G."/>
            <person name="Young S.K."/>
            <person name="Zeng Q."/>
            <person name="Gargeya S."/>
            <person name="Fitzgerald M."/>
            <person name="Haas B."/>
            <person name="Abouelleil A."/>
            <person name="Alvarado L."/>
            <person name="Arachchi H.M."/>
            <person name="Berlin A."/>
            <person name="Chapman S.B."/>
            <person name="Gearin G."/>
            <person name="Goldberg J."/>
            <person name="Griggs A."/>
            <person name="Gujja S."/>
            <person name="Hansen M."/>
            <person name="Heiman D."/>
            <person name="Howarth C."/>
            <person name="Larimer J."/>
            <person name="Lui A."/>
            <person name="MacDonald P.J.P."/>
            <person name="McCowen C."/>
            <person name="Montmayeur A."/>
            <person name="Murphy C."/>
            <person name="Neiman D."/>
            <person name="Pearson M."/>
            <person name="Priest M."/>
            <person name="Roberts A."/>
            <person name="Saif S."/>
            <person name="Shea T."/>
            <person name="Sisk P."/>
            <person name="Stolte C."/>
            <person name="Sykes S."/>
            <person name="Wortman J."/>
            <person name="Nusbaum C."/>
            <person name="Birren B."/>
        </authorList>
    </citation>
    <scope>NUCLEOTIDE SEQUENCE [LARGE SCALE GENOMIC DNA]</scope>
    <source>
        <strain evidence="3 4">ATCC 51366</strain>
    </source>
</reference>
<evidence type="ECO:0000313" key="3">
    <source>
        <dbReference type="EMBL" id="EHR32101.1"/>
    </source>
</evidence>
<protein>
    <recommendedName>
        <fullName evidence="5">DUF4446 domain-containing protein</fullName>
    </recommendedName>
</protein>
<dbReference type="Pfam" id="PF14584">
    <property type="entry name" value="DUF4446"/>
    <property type="match status" value="1"/>
</dbReference>
<dbReference type="HOGENOM" id="CLU_1127850_0_0_9"/>
<organism evidence="3 4">
    <name type="scientific">Helcococcus kunzii ATCC 51366</name>
    <dbReference type="NCBI Taxonomy" id="883114"/>
    <lineage>
        <taxon>Bacteria</taxon>
        <taxon>Bacillati</taxon>
        <taxon>Bacillota</taxon>
        <taxon>Tissierellia</taxon>
        <taxon>Tissierellales</taxon>
        <taxon>Peptoniphilaceae</taxon>
        <taxon>Helcococcus</taxon>
    </lineage>
</organism>
<feature type="transmembrane region" description="Helical" evidence="2">
    <location>
        <begin position="6"/>
        <end position="24"/>
    </location>
</feature>
<dbReference type="InterPro" id="IPR027981">
    <property type="entry name" value="DUF4446"/>
</dbReference>
<comment type="caution">
    <text evidence="3">The sequence shown here is derived from an EMBL/GenBank/DDBJ whole genome shotgun (WGS) entry which is preliminary data.</text>
</comment>
<sequence>MDYLLIIIIVLITSLLFINLYKVNDLSYKLMRVRKRYDRLLRGRGELNLEELLASQSADIDTVLKKIEEYEVINNNLQNEFSEKSSGIAARLNGEIEDLNSTLTERLNMLEENEKLHFNSLNEKLDISIEDITKKQSSDINRIVKSNDEFKEELSTSTEKMLKTINDRLAFAVQKQIIHRYNALENQSGELSFTMILLDQFNNGIMITSINGRESSYAYAKEIKSGKTELACSPEEEEALNKLLNK</sequence>
<dbReference type="SUPFAM" id="SSF58113">
    <property type="entry name" value="Apolipoprotein A-I"/>
    <property type="match status" value="1"/>
</dbReference>
<dbReference type="Proteomes" id="UP000004191">
    <property type="component" value="Unassembled WGS sequence"/>
</dbReference>
<keyword evidence="2" id="KW-0812">Transmembrane</keyword>
<dbReference type="GeneID" id="96999842"/>
<gene>
    <name evidence="3" type="ORF">HMPREF9709_01715</name>
</gene>
<keyword evidence="2" id="KW-1133">Transmembrane helix</keyword>
<keyword evidence="4" id="KW-1185">Reference proteome</keyword>
<feature type="coiled-coil region" evidence="1">
    <location>
        <begin position="60"/>
        <end position="113"/>
    </location>
</feature>
<dbReference type="STRING" id="883114.HMPREF9709_01715"/>
<dbReference type="PATRIC" id="fig|883114.3.peg.1711"/>
<evidence type="ECO:0000256" key="1">
    <source>
        <dbReference type="SAM" id="Coils"/>
    </source>
</evidence>